<evidence type="ECO:0000313" key="4">
    <source>
        <dbReference type="WBParaSite" id="DME_0000023901-mRNA-1"/>
    </source>
</evidence>
<dbReference type="Proteomes" id="UP000038040">
    <property type="component" value="Unplaced"/>
</dbReference>
<organism evidence="2 4">
    <name type="scientific">Dracunculus medinensis</name>
    <name type="common">Guinea worm</name>
    <dbReference type="NCBI Taxonomy" id="318479"/>
    <lineage>
        <taxon>Eukaryota</taxon>
        <taxon>Metazoa</taxon>
        <taxon>Ecdysozoa</taxon>
        <taxon>Nematoda</taxon>
        <taxon>Chromadorea</taxon>
        <taxon>Rhabditida</taxon>
        <taxon>Spirurina</taxon>
        <taxon>Dracunculoidea</taxon>
        <taxon>Dracunculidae</taxon>
        <taxon>Dracunculus</taxon>
    </lineage>
</organism>
<evidence type="ECO:0000313" key="3">
    <source>
        <dbReference type="Proteomes" id="UP000274756"/>
    </source>
</evidence>
<dbReference type="AlphaFoldDB" id="A0A0N4U0Z1"/>
<accession>A0A0N4U0Z1</accession>
<keyword evidence="3" id="KW-1185">Reference proteome</keyword>
<dbReference type="WBParaSite" id="DME_0000023901-mRNA-1">
    <property type="protein sequence ID" value="DME_0000023901-mRNA-1"/>
    <property type="gene ID" value="DME_0000023901"/>
</dbReference>
<gene>
    <name evidence="1" type="ORF">DME_LOCUS4599</name>
</gene>
<protein>
    <submittedName>
        <fullName evidence="4">Phospholipid scramblase</fullName>
    </submittedName>
</protein>
<dbReference type="EMBL" id="UYYG01001150">
    <property type="protein sequence ID" value="VDN54626.1"/>
    <property type="molecule type" value="Genomic_DNA"/>
</dbReference>
<reference evidence="1 3" key="2">
    <citation type="submission" date="2018-11" db="EMBL/GenBank/DDBJ databases">
        <authorList>
            <consortium name="Pathogen Informatics"/>
        </authorList>
    </citation>
    <scope>NUCLEOTIDE SEQUENCE [LARGE SCALE GENOMIC DNA]</scope>
</reference>
<dbReference type="Proteomes" id="UP000274756">
    <property type="component" value="Unassembled WGS sequence"/>
</dbReference>
<dbReference type="OrthoDB" id="5873488at2759"/>
<reference evidence="4" key="1">
    <citation type="submission" date="2017-02" db="UniProtKB">
        <authorList>
            <consortium name="WormBaseParasite"/>
        </authorList>
    </citation>
    <scope>IDENTIFICATION</scope>
</reference>
<evidence type="ECO:0000313" key="2">
    <source>
        <dbReference type="Proteomes" id="UP000038040"/>
    </source>
</evidence>
<evidence type="ECO:0000313" key="1">
    <source>
        <dbReference type="EMBL" id="VDN54626.1"/>
    </source>
</evidence>
<sequence length="58" mass="6602">MRLKDSLINMLGEFVGLNKTPDFKLRQQSTQFIAEAVAVESRQFLFMFDPSAVGFFSP</sequence>
<name>A0A0N4U0Z1_DRAME</name>
<proteinExistence type="predicted"/>